<reference evidence="6 7" key="1">
    <citation type="submission" date="2017-10" db="EMBL/GenBank/DDBJ databases">
        <title>The new phylogeny of genus Mycobacterium.</title>
        <authorList>
            <person name="Tortoli E."/>
            <person name="Trovato A."/>
            <person name="Cirillo D.M."/>
        </authorList>
    </citation>
    <scope>NUCLEOTIDE SEQUENCE [LARGE SCALE GENOMIC DNA]</scope>
    <source>
        <strain evidence="6 7">CCUG37673</strain>
    </source>
</reference>
<dbReference type="PANTHER" id="PTHR43343">
    <property type="entry name" value="PEPTIDASE S12"/>
    <property type="match status" value="1"/>
</dbReference>
<dbReference type="SUPFAM" id="SSF50494">
    <property type="entry name" value="Trypsin-like serine proteases"/>
    <property type="match status" value="1"/>
</dbReference>
<protein>
    <submittedName>
        <fullName evidence="6">Serine protease</fullName>
    </submittedName>
    <submittedName>
        <fullName evidence="5">Trypsin</fullName>
    </submittedName>
</protein>
<keyword evidence="2" id="KW-0378">Hydrolase</keyword>
<dbReference type="InterPro" id="IPR001478">
    <property type="entry name" value="PDZ"/>
</dbReference>
<evidence type="ECO:0000313" key="7">
    <source>
        <dbReference type="Proteomes" id="UP000220914"/>
    </source>
</evidence>
<dbReference type="OrthoDB" id="73775at2"/>
<dbReference type="InterPro" id="IPR051201">
    <property type="entry name" value="Chloro_Bact_Ser_Proteases"/>
</dbReference>
<reference evidence="5 8" key="2">
    <citation type="journal article" date="2019" name="Emerg. Microbes Infect.">
        <title>Comprehensive subspecies identification of 175 nontuberculous mycobacteria species based on 7547 genomic profiles.</title>
        <authorList>
            <person name="Matsumoto Y."/>
            <person name="Kinjo T."/>
            <person name="Motooka D."/>
            <person name="Nabeya D."/>
            <person name="Jung N."/>
            <person name="Uechi K."/>
            <person name="Horii T."/>
            <person name="Iida T."/>
            <person name="Fujita J."/>
            <person name="Nakamura S."/>
        </authorList>
    </citation>
    <scope>NUCLEOTIDE SEQUENCE [LARGE SCALE GENOMIC DNA]</scope>
    <source>
        <strain evidence="5 8">JCM 6377</strain>
    </source>
</reference>
<gene>
    <name evidence="6" type="ORF">CQY20_11315</name>
    <name evidence="5" type="ORF">MAGR_53800</name>
</gene>
<evidence type="ECO:0000313" key="6">
    <source>
        <dbReference type="EMBL" id="PEG39131.1"/>
    </source>
</evidence>
<keyword evidence="7" id="KW-1185">Reference proteome</keyword>
<dbReference type="SMART" id="SM00228">
    <property type="entry name" value="PDZ"/>
    <property type="match status" value="1"/>
</dbReference>
<keyword evidence="1 6" id="KW-0645">Protease</keyword>
<dbReference type="InterPro" id="IPR009003">
    <property type="entry name" value="Peptidase_S1_PA"/>
</dbReference>
<dbReference type="SUPFAM" id="SSF50156">
    <property type="entry name" value="PDZ domain-like"/>
    <property type="match status" value="1"/>
</dbReference>
<evidence type="ECO:0000256" key="3">
    <source>
        <dbReference type="SAM" id="SignalP"/>
    </source>
</evidence>
<keyword evidence="3" id="KW-0732">Signal</keyword>
<dbReference type="GO" id="GO:0004252">
    <property type="term" value="F:serine-type endopeptidase activity"/>
    <property type="evidence" value="ECO:0007669"/>
    <property type="project" value="InterPro"/>
</dbReference>
<dbReference type="RefSeq" id="WP_097940166.1">
    <property type="nucleotide sequence ID" value="NZ_BLKS01000001.1"/>
</dbReference>
<evidence type="ECO:0000256" key="1">
    <source>
        <dbReference type="ARBA" id="ARBA00022670"/>
    </source>
</evidence>
<dbReference type="Pfam" id="PF13365">
    <property type="entry name" value="Trypsin_2"/>
    <property type="match status" value="1"/>
</dbReference>
<sequence length="339" mass="34764">MARLHWYRLLIAFAAVMALVAPIRPAIAGAAPLDTAISTVEPAVVQIDTTIDYQHAVGAGTGIVLNPNGEVLTNFHVVQGADVMTGHNVGTGQSFPMDLLGYDRTHDIALVQLRGASGLPVAPLGNSDTVSVGDLAVAIGNANPGGPPTREAGTITQLNRTIEAKDSLTGSSDELNGLIEVAANVRAGDSGGPLVNEAGQVIGVTTAATVNYRFAPGGKGLAIPINQALAIADQIRSRVPSDTVHIGPPTLLGVGVAAGDQDPDAPGVVIREALRGGPADQAGLVDGDILTSINGQRLNSATELTRILDRYYPGDVVDLTWIDRTGQQRTGKATLVAGP</sequence>
<dbReference type="Pfam" id="PF00595">
    <property type="entry name" value="PDZ"/>
    <property type="match status" value="1"/>
</dbReference>
<dbReference type="PROSITE" id="PS00135">
    <property type="entry name" value="TRYPSIN_SER"/>
    <property type="match status" value="1"/>
</dbReference>
<dbReference type="InterPro" id="IPR033116">
    <property type="entry name" value="TRYPSIN_SER"/>
</dbReference>
<dbReference type="PRINTS" id="PR00834">
    <property type="entry name" value="PROTEASES2C"/>
</dbReference>
<name>A0A2A7N6L3_MYCAG</name>
<dbReference type="EMBL" id="PDCP01000016">
    <property type="protein sequence ID" value="PEG39131.1"/>
    <property type="molecule type" value="Genomic_DNA"/>
</dbReference>
<proteinExistence type="predicted"/>
<dbReference type="PANTHER" id="PTHR43343:SF3">
    <property type="entry name" value="PROTEASE DO-LIKE 8, CHLOROPLASTIC"/>
    <property type="match status" value="1"/>
</dbReference>
<feature type="signal peptide" evidence="3">
    <location>
        <begin position="1"/>
        <end position="28"/>
    </location>
</feature>
<evidence type="ECO:0000259" key="4">
    <source>
        <dbReference type="PROSITE" id="PS50106"/>
    </source>
</evidence>
<evidence type="ECO:0000313" key="5">
    <source>
        <dbReference type="EMBL" id="GFG53939.1"/>
    </source>
</evidence>
<dbReference type="AlphaFoldDB" id="A0A2A7N6L3"/>
<comment type="caution">
    <text evidence="6">The sequence shown here is derived from an EMBL/GenBank/DDBJ whole genome shotgun (WGS) entry which is preliminary data.</text>
</comment>
<dbReference type="Gene3D" id="2.30.42.10">
    <property type="match status" value="1"/>
</dbReference>
<dbReference type="InterPro" id="IPR001940">
    <property type="entry name" value="Peptidase_S1C"/>
</dbReference>
<organism evidence="6 7">
    <name type="scientific">Mycolicibacterium agri</name>
    <name type="common">Mycobacterium agri</name>
    <dbReference type="NCBI Taxonomy" id="36811"/>
    <lineage>
        <taxon>Bacteria</taxon>
        <taxon>Bacillati</taxon>
        <taxon>Actinomycetota</taxon>
        <taxon>Actinomycetes</taxon>
        <taxon>Mycobacteriales</taxon>
        <taxon>Mycobacteriaceae</taxon>
        <taxon>Mycolicibacterium</taxon>
    </lineage>
</organism>
<dbReference type="Proteomes" id="UP000220914">
    <property type="component" value="Unassembled WGS sequence"/>
</dbReference>
<evidence type="ECO:0000256" key="2">
    <source>
        <dbReference type="ARBA" id="ARBA00022801"/>
    </source>
</evidence>
<evidence type="ECO:0000313" key="8">
    <source>
        <dbReference type="Proteomes" id="UP000465302"/>
    </source>
</evidence>
<dbReference type="PROSITE" id="PS50106">
    <property type="entry name" value="PDZ"/>
    <property type="match status" value="1"/>
</dbReference>
<dbReference type="InterPro" id="IPR036034">
    <property type="entry name" value="PDZ_sf"/>
</dbReference>
<feature type="domain" description="PDZ" evidence="4">
    <location>
        <begin position="247"/>
        <end position="302"/>
    </location>
</feature>
<reference evidence="5" key="3">
    <citation type="submission" date="2020-02" db="EMBL/GenBank/DDBJ databases">
        <authorList>
            <person name="Matsumoto Y."/>
            <person name="Motooka D."/>
            <person name="Nakamura S."/>
        </authorList>
    </citation>
    <scope>NUCLEOTIDE SEQUENCE</scope>
    <source>
        <strain evidence="5">JCM 6377</strain>
    </source>
</reference>
<dbReference type="EMBL" id="BLKS01000001">
    <property type="protein sequence ID" value="GFG53939.1"/>
    <property type="molecule type" value="Genomic_DNA"/>
</dbReference>
<dbReference type="Gene3D" id="2.40.10.120">
    <property type="match status" value="1"/>
</dbReference>
<dbReference type="CDD" id="cd06779">
    <property type="entry name" value="cpPDZ_Deg_HtrA-like"/>
    <property type="match status" value="1"/>
</dbReference>
<dbReference type="Proteomes" id="UP000465302">
    <property type="component" value="Unassembled WGS sequence"/>
</dbReference>
<dbReference type="GO" id="GO:0006508">
    <property type="term" value="P:proteolysis"/>
    <property type="evidence" value="ECO:0007669"/>
    <property type="project" value="UniProtKB-KW"/>
</dbReference>
<accession>A0A2A7N6L3</accession>
<feature type="chain" id="PRO_5038224006" evidence="3">
    <location>
        <begin position="29"/>
        <end position="339"/>
    </location>
</feature>